<keyword evidence="3" id="KW-1185">Reference proteome</keyword>
<comment type="caution">
    <text evidence="2">The sequence shown here is derived from an EMBL/GenBank/DDBJ whole genome shotgun (WGS) entry which is preliminary data.</text>
</comment>
<feature type="chain" id="PRO_5041920286" evidence="1">
    <location>
        <begin position="17"/>
        <end position="230"/>
    </location>
</feature>
<organism evidence="2 3">
    <name type="scientific">Euplotes crassus</name>
    <dbReference type="NCBI Taxonomy" id="5936"/>
    <lineage>
        <taxon>Eukaryota</taxon>
        <taxon>Sar</taxon>
        <taxon>Alveolata</taxon>
        <taxon>Ciliophora</taxon>
        <taxon>Intramacronucleata</taxon>
        <taxon>Spirotrichea</taxon>
        <taxon>Hypotrichia</taxon>
        <taxon>Euplotida</taxon>
        <taxon>Euplotidae</taxon>
        <taxon>Moneuplotes</taxon>
    </lineage>
</organism>
<evidence type="ECO:0000313" key="3">
    <source>
        <dbReference type="Proteomes" id="UP001295684"/>
    </source>
</evidence>
<proteinExistence type="predicted"/>
<protein>
    <submittedName>
        <fullName evidence="2">Uncharacterized protein</fullName>
    </submittedName>
</protein>
<evidence type="ECO:0000256" key="1">
    <source>
        <dbReference type="SAM" id="SignalP"/>
    </source>
</evidence>
<keyword evidence="1" id="KW-0732">Signal</keyword>
<reference evidence="2" key="1">
    <citation type="submission" date="2023-07" db="EMBL/GenBank/DDBJ databases">
        <authorList>
            <consortium name="AG Swart"/>
            <person name="Singh M."/>
            <person name="Singh A."/>
            <person name="Seah K."/>
            <person name="Emmerich C."/>
        </authorList>
    </citation>
    <scope>NUCLEOTIDE SEQUENCE</scope>
    <source>
        <strain evidence="2">DP1</strain>
    </source>
</reference>
<dbReference type="Proteomes" id="UP001295684">
    <property type="component" value="Unassembled WGS sequence"/>
</dbReference>
<dbReference type="AlphaFoldDB" id="A0AAD1XLS7"/>
<dbReference type="EMBL" id="CAMPGE010016444">
    <property type="protein sequence ID" value="CAI2374999.1"/>
    <property type="molecule type" value="Genomic_DNA"/>
</dbReference>
<name>A0AAD1XLS7_EUPCR</name>
<feature type="signal peptide" evidence="1">
    <location>
        <begin position="1"/>
        <end position="16"/>
    </location>
</feature>
<evidence type="ECO:0000313" key="2">
    <source>
        <dbReference type="EMBL" id="CAI2374999.1"/>
    </source>
</evidence>
<sequence>MKVIIALVMTVALVAASTTLAETGSYKFTINFSKNSSNSSNSDVALGLTVGSTTAPMTASQYATGACVNVATSNYQLTTASTTLKGFGIEWQCHATCTSLAAVYNSVNFYAGASWGQTTAHVASSQSALTAVTSPAGTNSNNSTAKTVSYTFSGLTPTQLSSSVYMPNQTETWYVRCFARFDNAASASLASGVSDLATTLGNGKNLSLKGNGYQVATILAVAGSLVASLA</sequence>
<gene>
    <name evidence="2" type="ORF">ECRASSUSDP1_LOCUS16358</name>
</gene>
<accession>A0AAD1XLS7</accession>